<keyword evidence="4" id="KW-0804">Transcription</keyword>
<reference evidence="8" key="1">
    <citation type="submission" date="2019-02" db="EMBL/GenBank/DDBJ databases">
        <title>Glaciihabitans arcticus sp. nov., a psychrotolerant bacterium isolated from polar soil.</title>
        <authorList>
            <person name="Dahal R.H."/>
        </authorList>
    </citation>
    <scope>NUCLEOTIDE SEQUENCE [LARGE SCALE GENOMIC DNA]</scope>
    <source>
        <strain evidence="8">RP-3-7</strain>
    </source>
</reference>
<name>A0A4Q9GX41_9MICO</name>
<sequence length="209" mass="22410">MTAAPVQPGDAAAARAGSYPKGVARRQEILTRAIEVFAAKGLEGTSLRAIAEAIGVSHAALLHYFPSREELLIEVLKANETRFNATDAERDPTEIVGIMTNAAHRNVGIPGMVSLYSSMLAGSIEEGKEYSREYFSGRFERLRAKLVSRIQIGQAAGTVRTDLDPEALAALVIAASDGLQVQWLLDPKVDIAGSLELLDVILAPAQEKK</sequence>
<comment type="caution">
    <text evidence="7">The sequence shown here is derived from an EMBL/GenBank/DDBJ whole genome shotgun (WGS) entry which is preliminary data.</text>
</comment>
<keyword evidence="1" id="KW-0678">Repressor</keyword>
<keyword evidence="8" id="KW-1185">Reference proteome</keyword>
<dbReference type="RefSeq" id="WP_130982275.1">
    <property type="nucleotide sequence ID" value="NZ_SISG01000001.1"/>
</dbReference>
<dbReference type="InterPro" id="IPR001647">
    <property type="entry name" value="HTH_TetR"/>
</dbReference>
<dbReference type="SUPFAM" id="SSF48498">
    <property type="entry name" value="Tetracyclin repressor-like, C-terminal domain"/>
    <property type="match status" value="1"/>
</dbReference>
<dbReference type="InterPro" id="IPR050109">
    <property type="entry name" value="HTH-type_TetR-like_transc_reg"/>
</dbReference>
<dbReference type="GO" id="GO:0003700">
    <property type="term" value="F:DNA-binding transcription factor activity"/>
    <property type="evidence" value="ECO:0007669"/>
    <property type="project" value="TreeGrafter"/>
</dbReference>
<evidence type="ECO:0000259" key="6">
    <source>
        <dbReference type="PROSITE" id="PS50977"/>
    </source>
</evidence>
<dbReference type="PROSITE" id="PS50977">
    <property type="entry name" value="HTH_TETR_2"/>
    <property type="match status" value="1"/>
</dbReference>
<feature type="DNA-binding region" description="H-T-H motif" evidence="5">
    <location>
        <begin position="46"/>
        <end position="65"/>
    </location>
</feature>
<proteinExistence type="predicted"/>
<dbReference type="PRINTS" id="PR00455">
    <property type="entry name" value="HTHTETR"/>
</dbReference>
<dbReference type="GO" id="GO:0000976">
    <property type="term" value="F:transcription cis-regulatory region binding"/>
    <property type="evidence" value="ECO:0007669"/>
    <property type="project" value="TreeGrafter"/>
</dbReference>
<evidence type="ECO:0000256" key="2">
    <source>
        <dbReference type="ARBA" id="ARBA00023015"/>
    </source>
</evidence>
<accession>A0A4Q9GX41</accession>
<dbReference type="PANTHER" id="PTHR30055">
    <property type="entry name" value="HTH-TYPE TRANSCRIPTIONAL REGULATOR RUTR"/>
    <property type="match status" value="1"/>
</dbReference>
<dbReference type="Gene3D" id="1.10.357.10">
    <property type="entry name" value="Tetracycline Repressor, domain 2"/>
    <property type="match status" value="1"/>
</dbReference>
<dbReference type="EMBL" id="SISG01000001">
    <property type="protein sequence ID" value="TBN58168.1"/>
    <property type="molecule type" value="Genomic_DNA"/>
</dbReference>
<gene>
    <name evidence="7" type="ORF">EYE40_12650</name>
</gene>
<dbReference type="AlphaFoldDB" id="A0A4Q9GX41"/>
<dbReference type="InterPro" id="IPR036271">
    <property type="entry name" value="Tet_transcr_reg_TetR-rel_C_sf"/>
</dbReference>
<organism evidence="7 8">
    <name type="scientific">Glaciihabitans arcticus</name>
    <dbReference type="NCBI Taxonomy" id="2668039"/>
    <lineage>
        <taxon>Bacteria</taxon>
        <taxon>Bacillati</taxon>
        <taxon>Actinomycetota</taxon>
        <taxon>Actinomycetes</taxon>
        <taxon>Micrococcales</taxon>
        <taxon>Microbacteriaceae</taxon>
        <taxon>Glaciihabitans</taxon>
    </lineage>
</organism>
<protein>
    <submittedName>
        <fullName evidence="7">TetR/AcrR family transcriptional regulator</fullName>
    </submittedName>
</protein>
<evidence type="ECO:0000313" key="7">
    <source>
        <dbReference type="EMBL" id="TBN58168.1"/>
    </source>
</evidence>
<dbReference type="Pfam" id="PF13977">
    <property type="entry name" value="TetR_C_6"/>
    <property type="match status" value="1"/>
</dbReference>
<feature type="domain" description="HTH tetR-type" evidence="6">
    <location>
        <begin position="23"/>
        <end position="83"/>
    </location>
</feature>
<evidence type="ECO:0000256" key="4">
    <source>
        <dbReference type="ARBA" id="ARBA00023163"/>
    </source>
</evidence>
<keyword evidence="2" id="KW-0805">Transcription regulation</keyword>
<dbReference type="Proteomes" id="UP000294194">
    <property type="component" value="Unassembled WGS sequence"/>
</dbReference>
<keyword evidence="3 5" id="KW-0238">DNA-binding</keyword>
<evidence type="ECO:0000256" key="5">
    <source>
        <dbReference type="PROSITE-ProRule" id="PRU00335"/>
    </source>
</evidence>
<dbReference type="InterPro" id="IPR039538">
    <property type="entry name" value="BetI_C"/>
</dbReference>
<dbReference type="PANTHER" id="PTHR30055:SF234">
    <property type="entry name" value="HTH-TYPE TRANSCRIPTIONAL REGULATOR BETI"/>
    <property type="match status" value="1"/>
</dbReference>
<dbReference type="SUPFAM" id="SSF46689">
    <property type="entry name" value="Homeodomain-like"/>
    <property type="match status" value="1"/>
</dbReference>
<evidence type="ECO:0000256" key="1">
    <source>
        <dbReference type="ARBA" id="ARBA00022491"/>
    </source>
</evidence>
<evidence type="ECO:0000256" key="3">
    <source>
        <dbReference type="ARBA" id="ARBA00023125"/>
    </source>
</evidence>
<dbReference type="InterPro" id="IPR009057">
    <property type="entry name" value="Homeodomain-like_sf"/>
</dbReference>
<evidence type="ECO:0000313" key="8">
    <source>
        <dbReference type="Proteomes" id="UP000294194"/>
    </source>
</evidence>
<dbReference type="Pfam" id="PF00440">
    <property type="entry name" value="TetR_N"/>
    <property type="match status" value="1"/>
</dbReference>